<reference evidence="8 9" key="1">
    <citation type="submission" date="2019-11" db="EMBL/GenBank/DDBJ databases">
        <title>Comparative genomics of hydrocarbon-degrading Desulfosarcina strains.</title>
        <authorList>
            <person name="Watanabe M."/>
            <person name="Kojima H."/>
            <person name="Fukui M."/>
        </authorList>
    </citation>
    <scope>NUCLEOTIDE SEQUENCE [LARGE SCALE GENOMIC DNA]</scope>
    <source>
        <strain evidence="8 9">PP31</strain>
    </source>
</reference>
<evidence type="ECO:0000256" key="1">
    <source>
        <dbReference type="ARBA" id="ARBA00022485"/>
    </source>
</evidence>
<dbReference type="KEGG" id="dwd:DSCW_50010"/>
<organism evidence="8 9">
    <name type="scientific">Desulfosarcina widdelii</name>
    <dbReference type="NCBI Taxonomy" id="947919"/>
    <lineage>
        <taxon>Bacteria</taxon>
        <taxon>Pseudomonadati</taxon>
        <taxon>Thermodesulfobacteriota</taxon>
        <taxon>Desulfobacteria</taxon>
        <taxon>Desulfobacterales</taxon>
        <taxon>Desulfosarcinaceae</taxon>
        <taxon>Desulfosarcina</taxon>
    </lineage>
</organism>
<keyword evidence="9" id="KW-1185">Reference proteome</keyword>
<dbReference type="OrthoDB" id="9778883at2"/>
<dbReference type="CDD" id="cd01335">
    <property type="entry name" value="Radical_SAM"/>
    <property type="match status" value="1"/>
</dbReference>
<dbReference type="InterPro" id="IPR027596">
    <property type="entry name" value="AmmeMemoSam_rS"/>
</dbReference>
<dbReference type="InterPro" id="IPR013785">
    <property type="entry name" value="Aldolase_TIM"/>
</dbReference>
<dbReference type="PANTHER" id="PTHR30352">
    <property type="entry name" value="PYRUVATE FORMATE-LYASE-ACTIVATING ENZYME"/>
    <property type="match status" value="1"/>
</dbReference>
<evidence type="ECO:0000256" key="6">
    <source>
        <dbReference type="PIRSR" id="PIRSR004869-50"/>
    </source>
</evidence>
<dbReference type="PANTHER" id="PTHR30352:SF5">
    <property type="entry name" value="PYRUVATE FORMATE-LYASE 1-ACTIVATING ENZYME"/>
    <property type="match status" value="1"/>
</dbReference>
<feature type="binding site" evidence="6">
    <location>
        <position position="141"/>
    </location>
    <ligand>
        <name>[4Fe-4S] cluster</name>
        <dbReference type="ChEBI" id="CHEBI:49883"/>
        <note>4Fe-4S-S-AdoMet</note>
    </ligand>
</feature>
<evidence type="ECO:0000256" key="2">
    <source>
        <dbReference type="ARBA" id="ARBA00022691"/>
    </source>
</evidence>
<feature type="binding site" evidence="6">
    <location>
        <position position="144"/>
    </location>
    <ligand>
        <name>[4Fe-4S] cluster</name>
        <dbReference type="ChEBI" id="CHEBI:49883"/>
        <note>4Fe-4S-S-AdoMet</note>
    </ligand>
</feature>
<feature type="binding site" evidence="6">
    <location>
        <position position="137"/>
    </location>
    <ligand>
        <name>[4Fe-4S] cluster</name>
        <dbReference type="ChEBI" id="CHEBI:49883"/>
        <note>4Fe-4S-S-AdoMet</note>
    </ligand>
</feature>
<dbReference type="Gene3D" id="3.20.20.70">
    <property type="entry name" value="Aldolase class I"/>
    <property type="match status" value="1"/>
</dbReference>
<feature type="domain" description="Radical SAM core" evidence="7">
    <location>
        <begin position="122"/>
        <end position="340"/>
    </location>
</feature>
<keyword evidence="3 6" id="KW-0479">Metal-binding</keyword>
<dbReference type="Pfam" id="PF04055">
    <property type="entry name" value="Radical_SAM"/>
    <property type="match status" value="1"/>
</dbReference>
<accession>A0A5K7ZGX4</accession>
<dbReference type="AlphaFoldDB" id="A0A5K7ZGX4"/>
<dbReference type="InterPro" id="IPR007197">
    <property type="entry name" value="rSAM"/>
</dbReference>
<dbReference type="GO" id="GO:0046872">
    <property type="term" value="F:metal ion binding"/>
    <property type="evidence" value="ECO:0007669"/>
    <property type="project" value="UniProtKB-KW"/>
</dbReference>
<evidence type="ECO:0000256" key="3">
    <source>
        <dbReference type="ARBA" id="ARBA00022723"/>
    </source>
</evidence>
<dbReference type="InterPro" id="IPR006311">
    <property type="entry name" value="TAT_signal"/>
</dbReference>
<dbReference type="InterPro" id="IPR058240">
    <property type="entry name" value="rSAM_sf"/>
</dbReference>
<evidence type="ECO:0000256" key="4">
    <source>
        <dbReference type="ARBA" id="ARBA00023004"/>
    </source>
</evidence>
<dbReference type="InterPro" id="IPR016431">
    <property type="entry name" value="Pyrv-formate_lyase-activ_prd"/>
</dbReference>
<keyword evidence="4 6" id="KW-0408">Iron</keyword>
<dbReference type="PROSITE" id="PS51318">
    <property type="entry name" value="TAT"/>
    <property type="match status" value="1"/>
</dbReference>
<keyword evidence="1" id="KW-0004">4Fe-4S</keyword>
<evidence type="ECO:0000259" key="7">
    <source>
        <dbReference type="PROSITE" id="PS51918"/>
    </source>
</evidence>
<evidence type="ECO:0000313" key="9">
    <source>
        <dbReference type="Proteomes" id="UP000427769"/>
    </source>
</evidence>
<proteinExistence type="predicted"/>
<dbReference type="RefSeq" id="WP_155306310.1">
    <property type="nucleotide sequence ID" value="NZ_AP021875.1"/>
</dbReference>
<dbReference type="EMBL" id="AP021875">
    <property type="protein sequence ID" value="BBO77584.1"/>
    <property type="molecule type" value="Genomic_DNA"/>
</dbReference>
<dbReference type="GO" id="GO:0051539">
    <property type="term" value="F:4 iron, 4 sulfur cluster binding"/>
    <property type="evidence" value="ECO:0007669"/>
    <property type="project" value="UniProtKB-KW"/>
</dbReference>
<dbReference type="NCBIfam" id="TIGR04337">
    <property type="entry name" value="AmmeMemoSam_rS"/>
    <property type="match status" value="1"/>
</dbReference>
<dbReference type="PIRSF" id="PIRSF004869">
    <property type="entry name" value="PflX_prd"/>
    <property type="match status" value="1"/>
</dbReference>
<sequence length="390" mass="44460">MKTVNRRQFILATAAGFCTTAVGGVGWPFFGSSDHETDIRGTIFKGDAPDSLWKWSKSAYYFKRLENDAVLCTLCPNRCRLSPGDRSVCRSRVNLDGTLFSLAYGNACSANVDPIEKKPLYHFLPASRAFSIAAAGCNFRCLNCQNWEISQRRPEDVRHMELFPEAVVQAAVESRCQSIAYTYSEPTTFYEYMFDTARIAKDRGLYNCWISNGYINPEPLSALCRVVDAANVNLKSISDDIYRRLNGGRLRPIQETFLTLHREKVHFEMTHLVVPGYGDHPDMIRRMCAWILEGLGPDHPLHFLRFFPRYRLDRLAPTPVDTLIRFRELAMAEGIHYVYLGNVPGHEGNHTFCHNCRKMLVERQGYHIARQRIAAGRCPYCNTPIPGVWS</sequence>
<evidence type="ECO:0000256" key="5">
    <source>
        <dbReference type="ARBA" id="ARBA00023014"/>
    </source>
</evidence>
<dbReference type="InterPro" id="IPR034457">
    <property type="entry name" value="Organic_radical-activating"/>
</dbReference>
<dbReference type="PROSITE" id="PS51918">
    <property type="entry name" value="RADICAL_SAM"/>
    <property type="match status" value="1"/>
</dbReference>
<keyword evidence="2 6" id="KW-0949">S-adenosyl-L-methionine</keyword>
<keyword evidence="5 6" id="KW-0411">Iron-sulfur</keyword>
<evidence type="ECO:0000313" key="8">
    <source>
        <dbReference type="EMBL" id="BBO77584.1"/>
    </source>
</evidence>
<dbReference type="SFLD" id="SFLDG01101">
    <property type="entry name" value="Uncharacterised_Radical_SAM_Su"/>
    <property type="match status" value="1"/>
</dbReference>
<name>A0A5K7ZGX4_9BACT</name>
<dbReference type="GO" id="GO:0003824">
    <property type="term" value="F:catalytic activity"/>
    <property type="evidence" value="ECO:0007669"/>
    <property type="project" value="InterPro"/>
</dbReference>
<protein>
    <submittedName>
        <fullName evidence="8">AmmeMemoRadiSam system radical SAM enzyme</fullName>
    </submittedName>
</protein>
<dbReference type="SFLD" id="SFLDS00029">
    <property type="entry name" value="Radical_SAM"/>
    <property type="match status" value="1"/>
</dbReference>
<dbReference type="SUPFAM" id="SSF102114">
    <property type="entry name" value="Radical SAM enzymes"/>
    <property type="match status" value="1"/>
</dbReference>
<comment type="cofactor">
    <cofactor evidence="6">
        <name>[4Fe-4S] cluster</name>
        <dbReference type="ChEBI" id="CHEBI:49883"/>
    </cofactor>
    <text evidence="6">Binds 1 [4Fe-4S] cluster. The cluster is coordinated with 3 cysteines and an exchangeable S-adenosyl-L-methionine.</text>
</comment>
<dbReference type="Proteomes" id="UP000427769">
    <property type="component" value="Chromosome"/>
</dbReference>
<gene>
    <name evidence="8" type="ORF">DSCW_50010</name>
</gene>